<evidence type="ECO:0000313" key="1">
    <source>
        <dbReference type="EMBL" id="ADB59214.1"/>
    </source>
</evidence>
<evidence type="ECO:0000313" key="2">
    <source>
        <dbReference type="Proteomes" id="UP000001903"/>
    </source>
</evidence>
<protein>
    <submittedName>
        <fullName evidence="1">Uncharacterized protein</fullName>
    </submittedName>
</protein>
<dbReference type="KEGG" id="htu:Htur_0313"/>
<organism evidence="1 2">
    <name type="scientific">Haloterrigena turkmenica (strain ATCC 51198 / DSM 5511 / JCM 9101 / NCIMB 13204 / VKM B-1734 / 4k)</name>
    <name type="common">Halococcus turkmenicus</name>
    <dbReference type="NCBI Taxonomy" id="543526"/>
    <lineage>
        <taxon>Archaea</taxon>
        <taxon>Methanobacteriati</taxon>
        <taxon>Methanobacteriota</taxon>
        <taxon>Stenosarchaea group</taxon>
        <taxon>Halobacteria</taxon>
        <taxon>Halobacteriales</taxon>
        <taxon>Natrialbaceae</taxon>
        <taxon>Haloterrigena</taxon>
    </lineage>
</organism>
<sequence length="181" mass="20492">MDNRGIRVGYFPGSPLAAGERLLMGGEYLVLFVDNPHMKSESIRDPDSDDERPVRLLSDTESFVTLPPAPDDATVAVVRTDPDVRLLTTISTNEESAWPGVSQAPGRIVETDDGRRSEFRLDVDTFVDADILDVTDETGTRSVRSMTVSYRRESHLERLRRRLRRWWATRGTRPARPVPRL</sequence>
<dbReference type="AlphaFoldDB" id="D2RUS1"/>
<keyword evidence="2" id="KW-1185">Reference proteome</keyword>
<reference evidence="1 2" key="1">
    <citation type="journal article" date="2010" name="Stand. Genomic Sci.">
        <title>Complete genome sequence of Haloterrigena turkmenica type strain (4k).</title>
        <authorList>
            <person name="Saunders E."/>
            <person name="Tindall B.J."/>
            <person name="Fahnrich R."/>
            <person name="Lapidus A."/>
            <person name="Copeland A."/>
            <person name="Del Rio T.G."/>
            <person name="Lucas S."/>
            <person name="Chen F."/>
            <person name="Tice H."/>
            <person name="Cheng J.F."/>
            <person name="Han C."/>
            <person name="Detter J.C."/>
            <person name="Bruce D."/>
            <person name="Goodwin L."/>
            <person name="Chain P."/>
            <person name="Pitluck S."/>
            <person name="Pati A."/>
            <person name="Ivanova N."/>
            <person name="Mavromatis K."/>
            <person name="Chen A."/>
            <person name="Palaniappan K."/>
            <person name="Land M."/>
            <person name="Hauser L."/>
            <person name="Chang Y.J."/>
            <person name="Jeffries C.D."/>
            <person name="Brettin T."/>
            <person name="Rohde M."/>
            <person name="Goker M."/>
            <person name="Bristow J."/>
            <person name="Eisen J.A."/>
            <person name="Markowitz V."/>
            <person name="Hugenholtz P."/>
            <person name="Klenk H.P."/>
            <person name="Kyrpides N.C."/>
        </authorList>
    </citation>
    <scope>NUCLEOTIDE SEQUENCE [LARGE SCALE GENOMIC DNA]</scope>
    <source>
        <strain evidence="2">ATCC 51198 / DSM 5511 / JCM 9101 / NCIMB 13204 / VKM B-1734 / 4k</strain>
    </source>
</reference>
<dbReference type="HOGENOM" id="CLU_1485862_0_0_2"/>
<proteinExistence type="predicted"/>
<dbReference type="Proteomes" id="UP000001903">
    <property type="component" value="Chromosome"/>
</dbReference>
<gene>
    <name evidence="1" type="ordered locus">Htur_0313</name>
</gene>
<name>D2RUS1_HALTV</name>
<dbReference type="EMBL" id="CP001860">
    <property type="protein sequence ID" value="ADB59214.1"/>
    <property type="molecule type" value="Genomic_DNA"/>
</dbReference>
<accession>D2RUS1</accession>